<proteinExistence type="predicted"/>
<evidence type="ECO:0000313" key="2">
    <source>
        <dbReference type="EMBL" id="GAA4062278.1"/>
    </source>
</evidence>
<evidence type="ECO:0000313" key="3">
    <source>
        <dbReference type="Proteomes" id="UP001500367"/>
    </source>
</evidence>
<dbReference type="EMBL" id="BAABCT010000001">
    <property type="protein sequence ID" value="GAA4062278.1"/>
    <property type="molecule type" value="Genomic_DNA"/>
</dbReference>
<feature type="signal peptide" evidence="1">
    <location>
        <begin position="1"/>
        <end position="19"/>
    </location>
</feature>
<protein>
    <submittedName>
        <fullName evidence="2">Uncharacterized protein</fullName>
    </submittedName>
</protein>
<dbReference type="RefSeq" id="WP_344815103.1">
    <property type="nucleotide sequence ID" value="NZ_BAABCT010000001.1"/>
</dbReference>
<sequence length="287" mass="33148">MKKITTLLLILLATSVGFSQEDERPDNTGDNFSLEGALALFKKSNSLEEFEKLLNEENNNVNNLDLNDDNDIDYIMVDDIREGDTHAIVLSTYVNDKEKQDIAIIGIEKTGNESATLQIEGDADLYAENTFVEPNEVVESSTGGKGGPSVSELYTKQVIVNVWFWPSVRFLYAPTYVVWHSPWRWGFYPKWWRPWRPYKYHVFYNRCAPHRVNYHRVPARRVVVAHRIYAPRRNHSTLVVHNNRRTTVVKSNNRKTTVVTKNKRGEVKAVRVKKSNPNRVRTSGGRR</sequence>
<gene>
    <name evidence="2" type="ORF">GCM10022389_03500</name>
</gene>
<dbReference type="Proteomes" id="UP001500367">
    <property type="component" value="Unassembled WGS sequence"/>
</dbReference>
<feature type="chain" id="PRO_5045667642" evidence="1">
    <location>
        <begin position="20"/>
        <end position="287"/>
    </location>
</feature>
<reference evidence="3" key="1">
    <citation type="journal article" date="2019" name="Int. J. Syst. Evol. Microbiol.">
        <title>The Global Catalogue of Microorganisms (GCM) 10K type strain sequencing project: providing services to taxonomists for standard genome sequencing and annotation.</title>
        <authorList>
            <consortium name="The Broad Institute Genomics Platform"/>
            <consortium name="The Broad Institute Genome Sequencing Center for Infectious Disease"/>
            <person name="Wu L."/>
            <person name="Ma J."/>
        </authorList>
    </citation>
    <scope>NUCLEOTIDE SEQUENCE [LARGE SCALE GENOMIC DNA]</scope>
    <source>
        <strain evidence="3">JCM 17069</strain>
    </source>
</reference>
<comment type="caution">
    <text evidence="2">The sequence shown here is derived from an EMBL/GenBank/DDBJ whole genome shotgun (WGS) entry which is preliminary data.</text>
</comment>
<organism evidence="2 3">
    <name type="scientific">Flavobacterium cheonanense</name>
    <dbReference type="NCBI Taxonomy" id="706183"/>
    <lineage>
        <taxon>Bacteria</taxon>
        <taxon>Pseudomonadati</taxon>
        <taxon>Bacteroidota</taxon>
        <taxon>Flavobacteriia</taxon>
        <taxon>Flavobacteriales</taxon>
        <taxon>Flavobacteriaceae</taxon>
        <taxon>Flavobacterium</taxon>
    </lineage>
</organism>
<evidence type="ECO:0000256" key="1">
    <source>
        <dbReference type="SAM" id="SignalP"/>
    </source>
</evidence>
<accession>A0ABP7V9P4</accession>
<keyword evidence="1" id="KW-0732">Signal</keyword>
<name>A0ABP7V9P4_9FLAO</name>
<keyword evidence="3" id="KW-1185">Reference proteome</keyword>